<gene>
    <name evidence="1" type="ORF">ES332_A07G189900v1</name>
</gene>
<reference evidence="1 2" key="1">
    <citation type="submission" date="2019-07" db="EMBL/GenBank/DDBJ databases">
        <title>WGS assembly of Gossypium tomentosum.</title>
        <authorList>
            <person name="Chen Z.J."/>
            <person name="Sreedasyam A."/>
            <person name="Ando A."/>
            <person name="Song Q."/>
            <person name="De L."/>
            <person name="Hulse-Kemp A."/>
            <person name="Ding M."/>
            <person name="Ye W."/>
            <person name="Kirkbride R."/>
            <person name="Jenkins J."/>
            <person name="Plott C."/>
            <person name="Lovell J."/>
            <person name="Lin Y.-M."/>
            <person name="Vaughn R."/>
            <person name="Liu B."/>
            <person name="Li W."/>
            <person name="Simpson S."/>
            <person name="Scheffler B."/>
            <person name="Saski C."/>
            <person name="Grover C."/>
            <person name="Hu G."/>
            <person name="Conover J."/>
            <person name="Carlson J."/>
            <person name="Shu S."/>
            <person name="Boston L."/>
            <person name="Williams M."/>
            <person name="Peterson D."/>
            <person name="Mcgee K."/>
            <person name="Jones D."/>
            <person name="Wendel J."/>
            <person name="Stelly D."/>
            <person name="Grimwood J."/>
            <person name="Schmutz J."/>
        </authorList>
    </citation>
    <scope>NUCLEOTIDE SEQUENCE [LARGE SCALE GENOMIC DNA]</scope>
    <source>
        <strain evidence="1">7179.01</strain>
    </source>
</reference>
<sequence>MGLLPKIFKIESGLSKPNVPCPTPLLSSEKLGLSTLIGLSMFTPLVPPKILIPASAFSPFSFRFSFTTALAPKLIQSTLGPLSCWLPKSIKTTNLNLEDSFLEIPAF</sequence>
<evidence type="ECO:0000313" key="1">
    <source>
        <dbReference type="EMBL" id="TYI19793.1"/>
    </source>
</evidence>
<accession>A0A5D2PV60</accession>
<dbReference type="AlphaFoldDB" id="A0A5D2PV60"/>
<proteinExistence type="predicted"/>
<dbReference type="Proteomes" id="UP000322667">
    <property type="component" value="Chromosome A07"/>
</dbReference>
<organism evidence="1 2">
    <name type="scientific">Gossypium tomentosum</name>
    <name type="common">Hawaiian cotton</name>
    <name type="synonym">Gossypium sandvicense</name>
    <dbReference type="NCBI Taxonomy" id="34277"/>
    <lineage>
        <taxon>Eukaryota</taxon>
        <taxon>Viridiplantae</taxon>
        <taxon>Streptophyta</taxon>
        <taxon>Embryophyta</taxon>
        <taxon>Tracheophyta</taxon>
        <taxon>Spermatophyta</taxon>
        <taxon>Magnoliopsida</taxon>
        <taxon>eudicotyledons</taxon>
        <taxon>Gunneridae</taxon>
        <taxon>Pentapetalae</taxon>
        <taxon>rosids</taxon>
        <taxon>malvids</taxon>
        <taxon>Malvales</taxon>
        <taxon>Malvaceae</taxon>
        <taxon>Malvoideae</taxon>
        <taxon>Gossypium</taxon>
    </lineage>
</organism>
<name>A0A5D2PV60_GOSTO</name>
<evidence type="ECO:0000313" key="2">
    <source>
        <dbReference type="Proteomes" id="UP000322667"/>
    </source>
</evidence>
<dbReference type="EMBL" id="CM017616">
    <property type="protein sequence ID" value="TYI19793.1"/>
    <property type="molecule type" value="Genomic_DNA"/>
</dbReference>
<protein>
    <submittedName>
        <fullName evidence="1">Uncharacterized protein</fullName>
    </submittedName>
</protein>
<keyword evidence="2" id="KW-1185">Reference proteome</keyword>